<reference evidence="2 3" key="1">
    <citation type="submission" date="2024-05" db="EMBL/GenBank/DDBJ databases">
        <title>Genome sequencing and assembly of Indian major carp, Cirrhinus mrigala (Hamilton, 1822).</title>
        <authorList>
            <person name="Mohindra V."/>
            <person name="Chowdhury L.M."/>
            <person name="Lal K."/>
            <person name="Jena J.K."/>
        </authorList>
    </citation>
    <scope>NUCLEOTIDE SEQUENCE [LARGE SCALE GENOMIC DNA]</scope>
    <source>
        <strain evidence="2">CM1030</strain>
        <tissue evidence="2">Blood</tissue>
    </source>
</reference>
<accession>A0ABD0R7S3</accession>
<evidence type="ECO:0000313" key="3">
    <source>
        <dbReference type="Proteomes" id="UP001529510"/>
    </source>
</evidence>
<keyword evidence="3" id="KW-1185">Reference proteome</keyword>
<dbReference type="AlphaFoldDB" id="A0ABD0R7S3"/>
<organism evidence="2 3">
    <name type="scientific">Cirrhinus mrigala</name>
    <name type="common">Mrigala</name>
    <dbReference type="NCBI Taxonomy" id="683832"/>
    <lineage>
        <taxon>Eukaryota</taxon>
        <taxon>Metazoa</taxon>
        <taxon>Chordata</taxon>
        <taxon>Craniata</taxon>
        <taxon>Vertebrata</taxon>
        <taxon>Euteleostomi</taxon>
        <taxon>Actinopterygii</taxon>
        <taxon>Neopterygii</taxon>
        <taxon>Teleostei</taxon>
        <taxon>Ostariophysi</taxon>
        <taxon>Cypriniformes</taxon>
        <taxon>Cyprinidae</taxon>
        <taxon>Labeoninae</taxon>
        <taxon>Labeonini</taxon>
        <taxon>Cirrhinus</taxon>
    </lineage>
</organism>
<protein>
    <submittedName>
        <fullName evidence="2">Uncharacterized protein</fullName>
    </submittedName>
</protein>
<dbReference type="Proteomes" id="UP001529510">
    <property type="component" value="Unassembled WGS sequence"/>
</dbReference>
<feature type="non-terminal residue" evidence="2">
    <location>
        <position position="69"/>
    </location>
</feature>
<gene>
    <name evidence="2" type="ORF">M9458_008159</name>
</gene>
<feature type="compositionally biased region" description="Pro residues" evidence="1">
    <location>
        <begin position="59"/>
        <end position="69"/>
    </location>
</feature>
<name>A0ABD0R7S3_CIRMR</name>
<dbReference type="EMBL" id="JAMKFB020000004">
    <property type="protein sequence ID" value="KAL0194587.1"/>
    <property type="molecule type" value="Genomic_DNA"/>
</dbReference>
<feature type="non-terminal residue" evidence="2">
    <location>
        <position position="1"/>
    </location>
</feature>
<proteinExistence type="predicted"/>
<comment type="caution">
    <text evidence="2">The sequence shown here is derived from an EMBL/GenBank/DDBJ whole genome shotgun (WGS) entry which is preliminary data.</text>
</comment>
<sequence>QQLSDLKSMWTEMKRDNEELHSHILPEILSALQGLKAENALLKQEIQQISSSVETPRRPVTPVPAPRTH</sequence>
<evidence type="ECO:0000313" key="2">
    <source>
        <dbReference type="EMBL" id="KAL0194587.1"/>
    </source>
</evidence>
<feature type="region of interest" description="Disordered" evidence="1">
    <location>
        <begin position="48"/>
        <end position="69"/>
    </location>
</feature>
<evidence type="ECO:0000256" key="1">
    <source>
        <dbReference type="SAM" id="MobiDB-lite"/>
    </source>
</evidence>